<evidence type="ECO:0000313" key="2">
    <source>
        <dbReference type="EMBL" id="ALC22898.1"/>
    </source>
</evidence>
<feature type="compositionally biased region" description="Low complexity" evidence="1">
    <location>
        <begin position="415"/>
        <end position="428"/>
    </location>
</feature>
<proteinExistence type="predicted"/>
<gene>
    <name evidence="2" type="ORF">SPRI_4592</name>
</gene>
<evidence type="ECO:0000313" key="3">
    <source>
        <dbReference type="Proteomes" id="UP000060513"/>
    </source>
</evidence>
<reference evidence="2 3" key="1">
    <citation type="submission" date="2015-08" db="EMBL/GenBank/DDBJ databases">
        <title>Genome sequence of the pristinamycin over-producing bacterium Streptomyces pristinaespiralis HCCB10218.</title>
        <authorList>
            <person name="Tian J."/>
            <person name="Yang J."/>
            <person name="Li L."/>
            <person name="Ruan L."/>
            <person name="Wei W."/>
            <person name="Zheng G."/>
            <person name="Wei Z."/>
            <person name="Yang S."/>
            <person name="Ge M."/>
            <person name="Jiang W."/>
            <person name="Lu Y."/>
        </authorList>
    </citation>
    <scope>NUCLEOTIDE SEQUENCE [LARGE SCALE GENOMIC DNA]</scope>
    <source>
        <strain evidence="2 3">HCCB 10218</strain>
    </source>
</reference>
<protein>
    <submittedName>
        <fullName evidence="2">Uncharacterized protein</fullName>
    </submittedName>
</protein>
<dbReference type="Proteomes" id="UP000060513">
    <property type="component" value="Chromosome"/>
</dbReference>
<feature type="compositionally biased region" description="Basic residues" evidence="1">
    <location>
        <begin position="57"/>
        <end position="67"/>
    </location>
</feature>
<sequence length="428" mass="44020">MPPGGRPAVGMPGSSGLPGTGGHAPAQRPAVCEPAVSATSTRVRARPFRPTGSGCGRGKRPAGHGRRAPGQAVSGCARHCRPTGPGCGRARPRAAACPSAAGDKRPAGRGRQRSRPCGSRARAGMPLARAPRPGADRACPRTNGLPGAAGNKRPAGRGGAAPRSSGSRARTGCPRLERPATDTGRPARTVRLARTCTAPRSGSLAWTGMPPLSGLPECGRGKRPAGHGRRRSRPSGSRVRAGMPGSSGLPRTRDAPLERSAWHGRAWPPRSGSRVRAAAPLVRAARRVRAGMFPLSGFPGTDGHAPCPNCPPGADVHGPRAAVRGCGPRRPWFERPVGCGRGCARSAAFPARTGTPPLERRAGRRPGVPPVERRARRGRRWPVQGPGGADGDGPRGGHPWGPSGVAGGVRRSGRRAVPPSRRASRASP</sequence>
<name>A0A0M5IUA8_STRPR</name>
<feature type="compositionally biased region" description="Basic residues" evidence="1">
    <location>
        <begin position="221"/>
        <end position="233"/>
    </location>
</feature>
<feature type="compositionally biased region" description="Gly residues" evidence="1">
    <location>
        <begin position="385"/>
        <end position="407"/>
    </location>
</feature>
<evidence type="ECO:0000256" key="1">
    <source>
        <dbReference type="SAM" id="MobiDB-lite"/>
    </source>
</evidence>
<feature type="region of interest" description="Disordered" evidence="1">
    <location>
        <begin position="1"/>
        <end position="277"/>
    </location>
</feature>
<feature type="compositionally biased region" description="Basic and acidic residues" evidence="1">
    <location>
        <begin position="251"/>
        <end position="261"/>
    </location>
</feature>
<dbReference type="EMBL" id="CP011340">
    <property type="protein sequence ID" value="ALC22898.1"/>
    <property type="molecule type" value="Genomic_DNA"/>
</dbReference>
<feature type="compositionally biased region" description="Low complexity" evidence="1">
    <location>
        <begin position="160"/>
        <end position="170"/>
    </location>
</feature>
<accession>A0A0M5IUA8</accession>
<dbReference type="AlphaFoldDB" id="A0A0M5IUA8"/>
<organism evidence="2">
    <name type="scientific">Streptomyces pristinaespiralis</name>
    <dbReference type="NCBI Taxonomy" id="38300"/>
    <lineage>
        <taxon>Bacteria</taxon>
        <taxon>Bacillati</taxon>
        <taxon>Actinomycetota</taxon>
        <taxon>Actinomycetes</taxon>
        <taxon>Kitasatosporales</taxon>
        <taxon>Streptomycetaceae</taxon>
        <taxon>Streptomyces</taxon>
    </lineage>
</organism>
<feature type="region of interest" description="Disordered" evidence="1">
    <location>
        <begin position="343"/>
        <end position="428"/>
    </location>
</feature>
<dbReference type="KEGG" id="spri:SPRI_4592"/>